<reference evidence="1 2" key="1">
    <citation type="submission" date="2016-10" db="EMBL/GenBank/DDBJ databases">
        <authorList>
            <person name="Cai Z."/>
        </authorList>
    </citation>
    <scope>NUCLEOTIDE SEQUENCE [LARGE SCALE GENOMIC DNA]</scope>
</reference>
<dbReference type="EMBL" id="FNXT01000763">
    <property type="protein sequence ID" value="SZX66910.1"/>
    <property type="molecule type" value="Genomic_DNA"/>
</dbReference>
<dbReference type="GO" id="GO:0043248">
    <property type="term" value="P:proteasome assembly"/>
    <property type="evidence" value="ECO:0007669"/>
    <property type="project" value="InterPro"/>
</dbReference>
<dbReference type="InterPro" id="IPR018788">
    <property type="entry name" value="Proteasome_assmbl_chp_3"/>
</dbReference>
<proteinExistence type="predicted"/>
<evidence type="ECO:0000313" key="2">
    <source>
        <dbReference type="Proteomes" id="UP000256970"/>
    </source>
</evidence>
<dbReference type="Gene3D" id="3.30.230.90">
    <property type="match status" value="1"/>
</dbReference>
<dbReference type="Pfam" id="PF10178">
    <property type="entry name" value="PAC3"/>
    <property type="match status" value="1"/>
</dbReference>
<organism evidence="1 2">
    <name type="scientific">Tetradesmus obliquus</name>
    <name type="common">Green alga</name>
    <name type="synonym">Acutodesmus obliquus</name>
    <dbReference type="NCBI Taxonomy" id="3088"/>
    <lineage>
        <taxon>Eukaryota</taxon>
        <taxon>Viridiplantae</taxon>
        <taxon>Chlorophyta</taxon>
        <taxon>core chlorophytes</taxon>
        <taxon>Chlorophyceae</taxon>
        <taxon>CS clade</taxon>
        <taxon>Sphaeropleales</taxon>
        <taxon>Scenedesmaceae</taxon>
        <taxon>Tetradesmus</taxon>
    </lineage>
</organism>
<dbReference type="AlphaFoldDB" id="A0A383VPU7"/>
<sequence>MSTASSSIPAGFPVAVKSVSVDIDGVTTDVISNTYLDAVVLIASQLGTMGTIIQAKQDATFEGKTTFSTSVLVGKRDEPLLTVAARQLVEHANSRGSTKPLLCCLAFKQHAPETVKQLLAVVRDQQLL</sequence>
<evidence type="ECO:0000313" key="1">
    <source>
        <dbReference type="EMBL" id="SZX66910.1"/>
    </source>
</evidence>
<dbReference type="PANTHER" id="PTHR31051:SF1">
    <property type="entry name" value="PROTEASOME ASSEMBLY CHAPERONE 3"/>
    <property type="match status" value="1"/>
</dbReference>
<gene>
    <name evidence="1" type="ORF">BQ4739_LOCUS7339</name>
</gene>
<dbReference type="PANTHER" id="PTHR31051">
    <property type="entry name" value="PROTEASOME ASSEMBLY CHAPERONE 3"/>
    <property type="match status" value="1"/>
</dbReference>
<name>A0A383VPU7_TETOB</name>
<dbReference type="STRING" id="3088.A0A383VPU7"/>
<accession>A0A383VPU7</accession>
<dbReference type="InterPro" id="IPR053720">
    <property type="entry name" value="Psm_Assembly_Chaperone"/>
</dbReference>
<dbReference type="Proteomes" id="UP000256970">
    <property type="component" value="Unassembled WGS sequence"/>
</dbReference>
<keyword evidence="2" id="KW-1185">Reference proteome</keyword>
<protein>
    <submittedName>
        <fullName evidence="1">Uncharacterized protein</fullName>
    </submittedName>
</protein>